<evidence type="ECO:0000256" key="3">
    <source>
        <dbReference type="ARBA" id="ARBA00009759"/>
    </source>
</evidence>
<gene>
    <name evidence="9" type="ORF">RIMI_LOCUS1235655</name>
</gene>
<evidence type="ECO:0000256" key="2">
    <source>
        <dbReference type="ARBA" id="ARBA00005152"/>
    </source>
</evidence>
<evidence type="ECO:0000256" key="5">
    <source>
        <dbReference type="ARBA" id="ARBA00022723"/>
    </source>
</evidence>
<dbReference type="InterPro" id="IPR020583">
    <property type="entry name" value="Inositol_monoP_metal-BS"/>
</dbReference>
<dbReference type="InterPro" id="IPR033942">
    <property type="entry name" value="IMPase"/>
</dbReference>
<dbReference type="SUPFAM" id="SSF56655">
    <property type="entry name" value="Carbohydrate phosphatase"/>
    <property type="match status" value="1"/>
</dbReference>
<accession>A0ABN9KQX4</accession>
<evidence type="ECO:0000256" key="6">
    <source>
        <dbReference type="ARBA" id="ARBA00022801"/>
    </source>
</evidence>
<organism evidence="9 10">
    <name type="scientific">Ranitomeya imitator</name>
    <name type="common">mimic poison frog</name>
    <dbReference type="NCBI Taxonomy" id="111125"/>
    <lineage>
        <taxon>Eukaryota</taxon>
        <taxon>Metazoa</taxon>
        <taxon>Chordata</taxon>
        <taxon>Craniata</taxon>
        <taxon>Vertebrata</taxon>
        <taxon>Euteleostomi</taxon>
        <taxon>Amphibia</taxon>
        <taxon>Batrachia</taxon>
        <taxon>Anura</taxon>
        <taxon>Neobatrachia</taxon>
        <taxon>Hyloidea</taxon>
        <taxon>Dendrobatidae</taxon>
        <taxon>Dendrobatinae</taxon>
        <taxon>Ranitomeya</taxon>
    </lineage>
</organism>
<dbReference type="PANTHER" id="PTHR20854">
    <property type="entry name" value="INOSITOL MONOPHOSPHATASE"/>
    <property type="match status" value="1"/>
</dbReference>
<sequence>MKACEGAGNQRQHRLQEQGGGRSAAQCAGQCCEGHGDPWKECMDTAVQLALRAGQVVRKALTEEKRVSTKTSVVDLVTETDHYVEELIISALREKFPSHRFIGEESTSAGSKCVLTESPTWIIDPIDGTCNFVHRFPLVAVSIGFAVNRELEFGVIYHCIDEKLYTARKGQGAFCNQERLHVTKETGQFKTFSRPSTVSNRQMPRGAQEVRGFIYGRREDKIALYADDILLFLEDSERSLCNAVALIEEFGWFSGLTINWDKSCMLLIEGDSMGSGERAITTKLKIVQKFKYLGIQIALPLATFEELNLSPLMQKIRTKIAAWNKLHLSVVGRVNLLKMIVMPQLLYVLHNSPIWITQCRFRKIRSLFGELIWGGKSPRFKQEILQRAKKKKKIDRCHEKKKN</sequence>
<dbReference type="PRINTS" id="PR00377">
    <property type="entry name" value="IMPHPHTASES"/>
</dbReference>
<evidence type="ECO:0000259" key="8">
    <source>
        <dbReference type="Pfam" id="PF00078"/>
    </source>
</evidence>
<comment type="similarity">
    <text evidence="3">Belongs to the inositol monophosphatase superfamily.</text>
</comment>
<dbReference type="EMBL" id="CAUEEQ010001592">
    <property type="protein sequence ID" value="CAJ0920302.1"/>
    <property type="molecule type" value="Genomic_DNA"/>
</dbReference>
<evidence type="ECO:0000256" key="4">
    <source>
        <dbReference type="ARBA" id="ARBA00013106"/>
    </source>
</evidence>
<dbReference type="InterPro" id="IPR000760">
    <property type="entry name" value="Inositol_monophosphatase-like"/>
</dbReference>
<dbReference type="PANTHER" id="PTHR20854:SF29">
    <property type="entry name" value="INOSITOL MONOPHOSPHATASE 2"/>
    <property type="match status" value="1"/>
</dbReference>
<keyword evidence="6" id="KW-0378">Hydrolase</keyword>
<evidence type="ECO:0000256" key="7">
    <source>
        <dbReference type="ARBA" id="ARBA00022842"/>
    </source>
</evidence>
<keyword evidence="10" id="KW-1185">Reference proteome</keyword>
<dbReference type="InterPro" id="IPR020552">
    <property type="entry name" value="Inositol_monoPase_Li-sen"/>
</dbReference>
<comment type="pathway">
    <text evidence="2">Polyol metabolism; myo-inositol biosynthesis; myo-inositol from D-glucose 6-phosphate: step 2/2.</text>
</comment>
<comment type="caution">
    <text evidence="9">The sequence shown here is derived from an EMBL/GenBank/DDBJ whole genome shotgun (WGS) entry which is preliminary data.</text>
</comment>
<evidence type="ECO:0000313" key="10">
    <source>
        <dbReference type="Proteomes" id="UP001176940"/>
    </source>
</evidence>
<dbReference type="Proteomes" id="UP001176940">
    <property type="component" value="Unassembled WGS sequence"/>
</dbReference>
<dbReference type="CDD" id="cd01639">
    <property type="entry name" value="IMPase"/>
    <property type="match status" value="1"/>
</dbReference>
<dbReference type="Gene3D" id="3.30.540.10">
    <property type="entry name" value="Fructose-1,6-Bisphosphatase, subunit A, domain 1"/>
    <property type="match status" value="1"/>
</dbReference>
<keyword evidence="7" id="KW-0460">Magnesium</keyword>
<comment type="cofactor">
    <cofactor evidence="1">
        <name>Mg(2+)</name>
        <dbReference type="ChEBI" id="CHEBI:18420"/>
    </cofactor>
</comment>
<name>A0ABN9KQX4_9NEOB</name>
<dbReference type="Pfam" id="PF00459">
    <property type="entry name" value="Inositol_P"/>
    <property type="match status" value="1"/>
</dbReference>
<dbReference type="PROSITE" id="PS00629">
    <property type="entry name" value="IMP_1"/>
    <property type="match status" value="1"/>
</dbReference>
<dbReference type="Pfam" id="PF00078">
    <property type="entry name" value="RVT_1"/>
    <property type="match status" value="1"/>
</dbReference>
<dbReference type="EC" id="3.1.3.25" evidence="4"/>
<dbReference type="InterPro" id="IPR000477">
    <property type="entry name" value="RT_dom"/>
</dbReference>
<evidence type="ECO:0000313" key="9">
    <source>
        <dbReference type="EMBL" id="CAJ0920302.1"/>
    </source>
</evidence>
<evidence type="ECO:0000256" key="1">
    <source>
        <dbReference type="ARBA" id="ARBA00001946"/>
    </source>
</evidence>
<proteinExistence type="inferred from homology"/>
<reference evidence="9" key="1">
    <citation type="submission" date="2023-07" db="EMBL/GenBank/DDBJ databases">
        <authorList>
            <person name="Stuckert A."/>
        </authorList>
    </citation>
    <scope>NUCLEOTIDE SEQUENCE</scope>
</reference>
<protein>
    <recommendedName>
        <fullName evidence="4">inositol-phosphate phosphatase</fullName>
        <ecNumber evidence="4">3.1.3.25</ecNumber>
    </recommendedName>
</protein>
<keyword evidence="5" id="KW-0479">Metal-binding</keyword>
<dbReference type="PRINTS" id="PR00378">
    <property type="entry name" value="LIIMPHPHTASE"/>
</dbReference>
<feature type="domain" description="Reverse transcriptase" evidence="8">
    <location>
        <begin position="199"/>
        <end position="297"/>
    </location>
</feature>